<dbReference type="EMBL" id="BAAAMJ010000072">
    <property type="protein sequence ID" value="GAA1933373.1"/>
    <property type="molecule type" value="Genomic_DNA"/>
</dbReference>
<dbReference type="EC" id="2.7.13.3" evidence="2"/>
<evidence type="ECO:0000313" key="9">
    <source>
        <dbReference type="EMBL" id="GAA1933373.1"/>
    </source>
</evidence>
<dbReference type="InterPro" id="IPR036890">
    <property type="entry name" value="HATPase_C_sf"/>
</dbReference>
<dbReference type="SMART" id="SM00387">
    <property type="entry name" value="HATPase_c"/>
    <property type="match status" value="1"/>
</dbReference>
<evidence type="ECO:0000256" key="7">
    <source>
        <dbReference type="SAM" id="Phobius"/>
    </source>
</evidence>
<feature type="domain" description="Histidine kinase/HSP90-like ATPase" evidence="8">
    <location>
        <begin position="267"/>
        <end position="380"/>
    </location>
</feature>
<evidence type="ECO:0000256" key="4">
    <source>
        <dbReference type="ARBA" id="ARBA00022679"/>
    </source>
</evidence>
<evidence type="ECO:0000256" key="5">
    <source>
        <dbReference type="ARBA" id="ARBA00022777"/>
    </source>
</evidence>
<accession>A0ABN2PUL0</accession>
<evidence type="ECO:0000256" key="2">
    <source>
        <dbReference type="ARBA" id="ARBA00012438"/>
    </source>
</evidence>
<keyword evidence="10" id="KW-1185">Reference proteome</keyword>
<evidence type="ECO:0000313" key="10">
    <source>
        <dbReference type="Proteomes" id="UP001501303"/>
    </source>
</evidence>
<keyword evidence="5" id="KW-0418">Kinase</keyword>
<feature type="region of interest" description="Disordered" evidence="6">
    <location>
        <begin position="446"/>
        <end position="466"/>
    </location>
</feature>
<keyword evidence="7" id="KW-1133">Transmembrane helix</keyword>
<name>A0ABN2PUL0_9ACTN</name>
<feature type="transmembrane region" description="Helical" evidence="7">
    <location>
        <begin position="55"/>
        <end position="74"/>
    </location>
</feature>
<dbReference type="PANTHER" id="PTHR45436">
    <property type="entry name" value="SENSOR HISTIDINE KINASE YKOH"/>
    <property type="match status" value="1"/>
</dbReference>
<keyword evidence="7" id="KW-0812">Transmembrane</keyword>
<dbReference type="InterPro" id="IPR050428">
    <property type="entry name" value="TCS_sensor_his_kinase"/>
</dbReference>
<evidence type="ECO:0000259" key="8">
    <source>
        <dbReference type="SMART" id="SM00387"/>
    </source>
</evidence>
<keyword evidence="3" id="KW-0597">Phosphoprotein</keyword>
<comment type="catalytic activity">
    <reaction evidence="1">
        <text>ATP + protein L-histidine = ADP + protein N-phospho-L-histidine.</text>
        <dbReference type="EC" id="2.7.13.3"/>
    </reaction>
</comment>
<evidence type="ECO:0000256" key="1">
    <source>
        <dbReference type="ARBA" id="ARBA00000085"/>
    </source>
</evidence>
<dbReference type="InterPro" id="IPR003594">
    <property type="entry name" value="HATPase_dom"/>
</dbReference>
<feature type="region of interest" description="Disordered" evidence="6">
    <location>
        <begin position="480"/>
        <end position="540"/>
    </location>
</feature>
<feature type="compositionally biased region" description="Basic and acidic residues" evidence="6">
    <location>
        <begin position="529"/>
        <end position="540"/>
    </location>
</feature>
<dbReference type="Proteomes" id="UP001501303">
    <property type="component" value="Unassembled WGS sequence"/>
</dbReference>
<evidence type="ECO:0000256" key="3">
    <source>
        <dbReference type="ARBA" id="ARBA00022553"/>
    </source>
</evidence>
<reference evidence="9 10" key="1">
    <citation type="journal article" date="2019" name="Int. J. Syst. Evol. Microbiol.">
        <title>The Global Catalogue of Microorganisms (GCM) 10K type strain sequencing project: providing services to taxonomists for standard genome sequencing and annotation.</title>
        <authorList>
            <consortium name="The Broad Institute Genomics Platform"/>
            <consortium name="The Broad Institute Genome Sequencing Center for Infectious Disease"/>
            <person name="Wu L."/>
            <person name="Ma J."/>
        </authorList>
    </citation>
    <scope>NUCLEOTIDE SEQUENCE [LARGE SCALE GENOMIC DNA]</scope>
    <source>
        <strain evidence="9 10">JCM 13581</strain>
    </source>
</reference>
<protein>
    <recommendedName>
        <fullName evidence="2">histidine kinase</fullName>
        <ecNumber evidence="2">2.7.13.3</ecNumber>
    </recommendedName>
</protein>
<feature type="region of interest" description="Disordered" evidence="6">
    <location>
        <begin position="108"/>
        <end position="127"/>
    </location>
</feature>
<evidence type="ECO:0000256" key="6">
    <source>
        <dbReference type="SAM" id="MobiDB-lite"/>
    </source>
</evidence>
<gene>
    <name evidence="9" type="ORF">GCM10009716_45710</name>
</gene>
<sequence length="540" mass="56826">MPEALPRGTRHRLLRLAVLPATLVAGLAAAVVAYLLRSREGAPPWPDGQGVGPVLAGALVLACLAVVGGAWAAVAEARELAARHTELRRNLVRGRAEVHDLLRRVEHGEEVPAPAGPPPPRAIGSGSGTVRLGQEIALTRHAAATAVARAAAVVRGSARGSDEKVEVFVTLARRLQSLVHRELEHLDELEHEVEDPALLEGLFRIDHLATRIRRHAENIAVLGGAVARRQWSRPVVMTEVLRSALAEVEDYQRVKLVPQIEGTLRGHAVADVIHLLAELIENATVFSAPQTQVLLRAQQVTAGLAVEVEDRGLGMTAADQERMNSVLTGTGGTETAGLLADGRVGLFVVATLARRHSITVRLRGNIYGGIQAVLVLPPELLGEDEGAQGRCGSEPGGRRLPLPMGAAPVPDREVVPLPEAGGRWPGEHTEHAAAAPAVVSGVPAAREPAVLPGPPEPAGAPSPGGNGCEPRCGPECGRGCVSARPGLPRRRRQEHLAPELRRPPAARTPVPAPGPPAGHDPGLMAAFRRGVDLVDNSDDR</sequence>
<proteinExistence type="predicted"/>
<feature type="transmembrane region" description="Helical" evidence="7">
    <location>
        <begin position="12"/>
        <end position="35"/>
    </location>
</feature>
<keyword evidence="7" id="KW-0472">Membrane</keyword>
<dbReference type="RefSeq" id="WP_344266059.1">
    <property type="nucleotide sequence ID" value="NZ_BAAAMJ010000072.1"/>
</dbReference>
<dbReference type="Gene3D" id="3.30.565.10">
    <property type="entry name" value="Histidine kinase-like ATPase, C-terminal domain"/>
    <property type="match status" value="1"/>
</dbReference>
<dbReference type="PANTHER" id="PTHR45436:SF5">
    <property type="entry name" value="SENSOR HISTIDINE KINASE TRCS"/>
    <property type="match status" value="1"/>
</dbReference>
<dbReference type="Pfam" id="PF02518">
    <property type="entry name" value="HATPase_c"/>
    <property type="match status" value="1"/>
</dbReference>
<keyword evidence="4" id="KW-0808">Transferase</keyword>
<organism evidence="9 10">
    <name type="scientific">Streptomyces sodiiphilus</name>
    <dbReference type="NCBI Taxonomy" id="226217"/>
    <lineage>
        <taxon>Bacteria</taxon>
        <taxon>Bacillati</taxon>
        <taxon>Actinomycetota</taxon>
        <taxon>Actinomycetes</taxon>
        <taxon>Kitasatosporales</taxon>
        <taxon>Streptomycetaceae</taxon>
        <taxon>Streptomyces</taxon>
    </lineage>
</organism>
<feature type="compositionally biased region" description="Pro residues" evidence="6">
    <location>
        <begin position="451"/>
        <end position="460"/>
    </location>
</feature>
<dbReference type="SUPFAM" id="SSF55874">
    <property type="entry name" value="ATPase domain of HSP90 chaperone/DNA topoisomerase II/histidine kinase"/>
    <property type="match status" value="1"/>
</dbReference>
<comment type="caution">
    <text evidence="9">The sequence shown here is derived from an EMBL/GenBank/DDBJ whole genome shotgun (WGS) entry which is preliminary data.</text>
</comment>